<dbReference type="Pfam" id="PF14559">
    <property type="entry name" value="TPR_19"/>
    <property type="match status" value="1"/>
</dbReference>
<evidence type="ECO:0000313" key="3">
    <source>
        <dbReference type="EMBL" id="ROP84215.1"/>
    </source>
</evidence>
<dbReference type="EMBL" id="RJKX01000015">
    <property type="protein sequence ID" value="ROP84215.1"/>
    <property type="molecule type" value="Genomic_DNA"/>
</dbReference>
<dbReference type="InterPro" id="IPR051012">
    <property type="entry name" value="CellSynth/LPSAsmb/PSIAsmb"/>
</dbReference>
<gene>
    <name evidence="3" type="ORF">EDC65_3563</name>
</gene>
<dbReference type="RefSeq" id="WP_170216568.1">
    <property type="nucleotide sequence ID" value="NZ_AP019700.1"/>
</dbReference>
<dbReference type="SMART" id="SM00028">
    <property type="entry name" value="TPR"/>
    <property type="match status" value="4"/>
</dbReference>
<dbReference type="AlphaFoldDB" id="A0A3N1L480"/>
<dbReference type="Pfam" id="PF13432">
    <property type="entry name" value="TPR_16"/>
    <property type="match status" value="1"/>
</dbReference>
<comment type="caution">
    <text evidence="3">The sequence shown here is derived from an EMBL/GenBank/DDBJ whole genome shotgun (WGS) entry which is preliminary data.</text>
</comment>
<keyword evidence="1" id="KW-0677">Repeat</keyword>
<dbReference type="SUPFAM" id="SSF48452">
    <property type="entry name" value="TPR-like"/>
    <property type="match status" value="1"/>
</dbReference>
<accession>A0A3N1L480</accession>
<proteinExistence type="predicted"/>
<dbReference type="InterPro" id="IPR011990">
    <property type="entry name" value="TPR-like_helical_dom_sf"/>
</dbReference>
<dbReference type="InterPro" id="IPR019734">
    <property type="entry name" value="TPR_rpt"/>
</dbReference>
<dbReference type="Proteomes" id="UP000278222">
    <property type="component" value="Unassembled WGS sequence"/>
</dbReference>
<dbReference type="SUPFAM" id="SSF53756">
    <property type="entry name" value="UDP-Glycosyltransferase/glycogen phosphorylase"/>
    <property type="match status" value="1"/>
</dbReference>
<evidence type="ECO:0000313" key="4">
    <source>
        <dbReference type="Proteomes" id="UP000278222"/>
    </source>
</evidence>
<keyword evidence="2" id="KW-0802">TPR repeat</keyword>
<evidence type="ECO:0000256" key="2">
    <source>
        <dbReference type="ARBA" id="ARBA00022803"/>
    </source>
</evidence>
<reference evidence="3 4" key="1">
    <citation type="submission" date="2018-11" db="EMBL/GenBank/DDBJ databases">
        <title>Genomic Encyclopedia of Type Strains, Phase IV (KMG-IV): sequencing the most valuable type-strain genomes for metagenomic binning, comparative biology and taxonomic classification.</title>
        <authorList>
            <person name="Goeker M."/>
        </authorList>
    </citation>
    <scope>NUCLEOTIDE SEQUENCE [LARGE SCALE GENOMIC DNA]</scope>
    <source>
        <strain evidence="3 4">DSM 5900</strain>
    </source>
</reference>
<evidence type="ECO:0000256" key="1">
    <source>
        <dbReference type="ARBA" id="ARBA00022737"/>
    </source>
</evidence>
<organism evidence="3 4">
    <name type="scientific">Stella humosa</name>
    <dbReference type="NCBI Taxonomy" id="94"/>
    <lineage>
        <taxon>Bacteria</taxon>
        <taxon>Pseudomonadati</taxon>
        <taxon>Pseudomonadota</taxon>
        <taxon>Alphaproteobacteria</taxon>
        <taxon>Rhodospirillales</taxon>
        <taxon>Stellaceae</taxon>
        <taxon>Stella</taxon>
    </lineage>
</organism>
<keyword evidence="4" id="KW-1185">Reference proteome</keyword>
<dbReference type="PANTHER" id="PTHR45586">
    <property type="entry name" value="TPR REPEAT-CONTAINING PROTEIN PA4667"/>
    <property type="match status" value="1"/>
</dbReference>
<dbReference type="PANTHER" id="PTHR45586:SF1">
    <property type="entry name" value="LIPOPOLYSACCHARIDE ASSEMBLY PROTEIN B"/>
    <property type="match status" value="1"/>
</dbReference>
<sequence>MTAQETAERRQRARAALQRRDFAAARREVERLVADEPGNPDGHGLLGSIRNETGDAAGAAESFATALRLRPGHGPTAHLLAAALLRLGDIDRALAVLAPAAAAAPDDAPLQATHAVALVRAERLAEAAEAAERATRRDPSLVPAWMNLGTARRLQGDNAGALAATDEAVRRQPDLAEAHVNRALALLSLGRMDEGWTEHDWYWRQAHTPPRPLPQPWWDGSAVQGRIAVWGDQGIGDQLWASAYIPDMVRAGHRLVLECPERAAGLFARSFPDIEVVAATDPVDARLTAPDIVAQTPLSRLAAIAWRRHGRTSRPDARLTPDPNHVAAIRARYRNLAGDRRILGIAWRSRKPDGQIFEVPLVRWEPLLRDRGLFVVNLQYGDTRDERIRTQEWFGTAPYHDEAIDAVADIDGFAAQVVALDGVATVVNATVATALAVGTPAIVAVRRFQPDWRYPPGAETSPWLPGARLVRQQAGDRWDDVMTRMVVLATA</sequence>
<protein>
    <submittedName>
        <fullName evidence="3">Tetratricopeptide repeat protein</fullName>
    </submittedName>
</protein>
<dbReference type="Gene3D" id="1.25.40.10">
    <property type="entry name" value="Tetratricopeptide repeat domain"/>
    <property type="match status" value="1"/>
</dbReference>
<name>A0A3N1L480_9PROT</name>